<dbReference type="EMBL" id="JAPTSV010000003">
    <property type="protein sequence ID" value="KAJ1529823.1"/>
    <property type="molecule type" value="Genomic_DNA"/>
</dbReference>
<dbReference type="PANTHER" id="PTHR23185">
    <property type="entry name" value="PROTEIN VIRILIZER HOMOLOG"/>
    <property type="match status" value="1"/>
</dbReference>
<feature type="region of interest" description="Disordered" evidence="1">
    <location>
        <begin position="79"/>
        <end position="152"/>
    </location>
</feature>
<dbReference type="GO" id="GO:0003723">
    <property type="term" value="F:RNA binding"/>
    <property type="evidence" value="ECO:0007669"/>
    <property type="project" value="TreeGrafter"/>
</dbReference>
<feature type="compositionally biased region" description="Gly residues" evidence="1">
    <location>
        <begin position="1969"/>
        <end position="1980"/>
    </location>
</feature>
<feature type="compositionally biased region" description="Low complexity" evidence="1">
    <location>
        <begin position="134"/>
        <end position="152"/>
    </location>
</feature>
<feature type="compositionally biased region" description="Low complexity" evidence="1">
    <location>
        <begin position="1838"/>
        <end position="1848"/>
    </location>
</feature>
<feature type="compositionally biased region" description="Basic and acidic residues" evidence="1">
    <location>
        <begin position="460"/>
        <end position="470"/>
    </location>
</feature>
<reference evidence="2" key="1">
    <citation type="submission" date="2022-12" db="EMBL/GenBank/DDBJ databases">
        <title>Chromosome-level genome assembly of the bean flower thrips Megalurothrips usitatus.</title>
        <authorList>
            <person name="Ma L."/>
            <person name="Liu Q."/>
            <person name="Li H."/>
            <person name="Cai W."/>
        </authorList>
    </citation>
    <scope>NUCLEOTIDE SEQUENCE</scope>
    <source>
        <strain evidence="2">Cailab_2022a</strain>
    </source>
</reference>
<feature type="compositionally biased region" description="Basic and acidic residues" evidence="1">
    <location>
        <begin position="497"/>
        <end position="519"/>
    </location>
</feature>
<dbReference type="GO" id="GO:0036396">
    <property type="term" value="C:RNA N6-methyladenosine methyltransferase complex"/>
    <property type="evidence" value="ECO:0007669"/>
    <property type="project" value="TreeGrafter"/>
</dbReference>
<dbReference type="InterPro" id="IPR026736">
    <property type="entry name" value="Virilizer"/>
</dbReference>
<dbReference type="Proteomes" id="UP001075354">
    <property type="component" value="Chromosome 3"/>
</dbReference>
<feature type="region of interest" description="Disordered" evidence="1">
    <location>
        <begin position="460"/>
        <end position="519"/>
    </location>
</feature>
<sequence length="2023" mass="223218">MCPLPFRPLSVDPLVDDAREREAAANLALLAAGGDPSVLAAAVAAAAAATRPPNALLATPSPLASPAASVSSTTSASATAAAQGSGARVPASSLPSPVKVQVPTPAGGTQTQTSSPVPPSLMCATPATPPAPNSVAQAPPASTSATSVATAASVTDSPLNHDEASLDGEQFEPILSDEDIEDDGQFQDMEFFGEESEELSKAFNPFQFELQPFVYLKDPSVSPCEAQFIRKHQKHLEKKCQKEDAKTAKHFNQSSGQAELPGELISDDALQLEELVLQFEDVNKVEVREAWVHAAEQACNIIHLGLPYSKYRIEIIERLMTWVRVGLDFKRAFRQPQLGYKIRHIKVGVRLVEMLCMCSGAITELLIMNERIHQRLLRLYHQDCMSLSIRLMILRALDASLRSRMSVEHFLKVKFSVPQGNHLKLADRLKAKAKRKQIHKVNKNRKSVTLSGKKITKVNEKPEIEERMGGEEENTSSEKAAKMGTDPEMSTSIQETGKSDETMKMEVDSTERLEQTDDRIESSRKNFKVGKKTKTILKKSIMVCPSKGKKKVQIHCKKVIVKLNGKKFARVVKKRVPLNVAETYHELNGYQCLLYMFKDEKLTRTKFALCNLIRKLHFYEVLEKLKSTVKLLIKSNHVSQSDGRLIGAYLKSVVDYPHLNANFETTDTLVACLSEIMSVYQQAPTMLAQPKRFLPGHAQFDLAACSQESQRPYLALFSYFRCHSFLECCNLLLTLPQTMNCNVVLGPLYDLIKSLSESQEGLQFLASHVDATNLMLRILLQQPSNEELQEESTMSSSSSQYLGVCIAYRLQVLHFMDQILEAVSSGNADAERQEVFENLLGLYYLSFSNIGKSSLIHILSSGDFIKVLLDLQNYHPPNTDTKYRKYPGKNFVEDLIISVVKFSYSGSFLQQFGIPILQAARNSNSKLQEVLPYLKIIENQTLFSYDDISPLCEIIKRNIDQTGTFPGELVTALRILRHLAVPSQGSESGVDNNANCQYSYLELKHKYVILELFSLDGVSHMTAILSRVCEAYEQPALHASAFLGARGAVVMSIILPALELLREMLTLAIQCRNTDFRDLTAINVLVQTFTLVNAFPSNSFASEAAQKGAREIIETLLAYTQPVQPESSSEKEGLNNSLWTLMMADVLKYITTNAHTFMSGLLLLSELLPLPLPVQTRTSLPADEVAQTISSRKLWSAHLHSLSSTIGDLISTLCGSSCPPLLQLLRRVCVQLSDLAAPTALVVSRSVLDGILVSMNIQLKTQPNNPAPALSEGPCSSHTARLLNFLACLITHASVKCAVLNLLCAGGRGSGVKADERFPQLVSHLCHILRSAYDTPSHVQAQECVVSIMQSLCDIDISLLTPPSSGSISTISYQQFLASALPPRELLSLFCSVLLEHMSNTQHSFTTLLPTVRTFLMLVEHDYGFYHLKSCMLKKTDALWHLFAKFCSSFSKDSSDLLSTLSTSLELLRVCITPEGEYSDFETISSRMKIVVKSNGSPLPSGALKNMEHIKEEKVEPTEIDALVSRRSEEQAAALIKIEPDLQSMDVDLNEESPEDQVAEKKLDAPLDLPTEQQPHSEANASNPHLHHITQALSKSQNMDIDPSSNVLVPARKLLLSVPELALALGWHRTDLPAHSEDVKEADGSHKRHPILNLEKLLRECCVEEESLESLHENVLGLIHILDDEASLPSEHKACDAIEIILPPPESLLTQFAHRPVFSICEPDDDRLSQGYWLSVPASDETDQDTEQVTCNLLDLTREYIPDFHLLSDSVRLCRLRAGLGDEVDVDRTDVDITKKRVAGDDSKYMSTDLKTRRPFVTPMRGRGFSRPVPQRGDLFRSRPPNTSRPPSLHVDDFVALETCGAQPTGPTGYNKLSMRAAKDMMVTRSRGRGRGFGSDRGRFFGSGHQYRREGGLRVSNIRGGDGPGAWVPHEGQGQMAGIGPQRPFRAIDQCRDGRVMREEKFGSSLAGRLGGLRTGGNWPGGKERDRFGGPGGGPGGGGPGPMGRGGGNSRRDSGRHQRTFTR</sequence>
<evidence type="ECO:0000256" key="1">
    <source>
        <dbReference type="SAM" id="MobiDB-lite"/>
    </source>
</evidence>
<dbReference type="PANTHER" id="PTHR23185:SF0">
    <property type="entry name" value="PROTEIN VIRILIZER HOMOLOG"/>
    <property type="match status" value="1"/>
</dbReference>
<feature type="region of interest" description="Disordered" evidence="1">
    <location>
        <begin position="1967"/>
        <end position="2023"/>
    </location>
</feature>
<keyword evidence="3" id="KW-1185">Reference proteome</keyword>
<protein>
    <recommendedName>
        <fullName evidence="4">Protein virilizer</fullName>
    </recommendedName>
</protein>
<name>A0AAV7Y043_9NEOP</name>
<gene>
    <name evidence="2" type="ORF">ONE63_006564</name>
</gene>
<organism evidence="2 3">
    <name type="scientific">Megalurothrips usitatus</name>
    <name type="common">bean blossom thrips</name>
    <dbReference type="NCBI Taxonomy" id="439358"/>
    <lineage>
        <taxon>Eukaryota</taxon>
        <taxon>Metazoa</taxon>
        <taxon>Ecdysozoa</taxon>
        <taxon>Arthropoda</taxon>
        <taxon>Hexapoda</taxon>
        <taxon>Insecta</taxon>
        <taxon>Pterygota</taxon>
        <taxon>Neoptera</taxon>
        <taxon>Paraneoptera</taxon>
        <taxon>Thysanoptera</taxon>
        <taxon>Terebrantia</taxon>
        <taxon>Thripoidea</taxon>
        <taxon>Thripidae</taxon>
        <taxon>Megalurothrips</taxon>
    </lineage>
</organism>
<evidence type="ECO:0008006" key="4">
    <source>
        <dbReference type="Google" id="ProtNLM"/>
    </source>
</evidence>
<accession>A0AAV7Y043</accession>
<feature type="region of interest" description="Disordered" evidence="1">
    <location>
        <begin position="1816"/>
        <end position="1849"/>
    </location>
</feature>
<evidence type="ECO:0000313" key="3">
    <source>
        <dbReference type="Proteomes" id="UP001075354"/>
    </source>
</evidence>
<evidence type="ECO:0000313" key="2">
    <source>
        <dbReference type="EMBL" id="KAJ1529823.1"/>
    </source>
</evidence>
<comment type="caution">
    <text evidence="2">The sequence shown here is derived from an EMBL/GenBank/DDBJ whole genome shotgun (WGS) entry which is preliminary data.</text>
</comment>
<feature type="compositionally biased region" description="Gly residues" evidence="1">
    <location>
        <begin position="1989"/>
        <end position="2009"/>
    </location>
</feature>
<proteinExistence type="predicted"/>